<dbReference type="PANTHER" id="PTHR11431:SF127">
    <property type="entry name" value="BACTERIAL NON-HEME FERRITIN"/>
    <property type="match status" value="1"/>
</dbReference>
<evidence type="ECO:0000256" key="3">
    <source>
        <dbReference type="ARBA" id="ARBA00023002"/>
    </source>
</evidence>
<dbReference type="EMBL" id="PDEV01000003">
    <property type="protein sequence ID" value="PEN15861.1"/>
    <property type="molecule type" value="Genomic_DNA"/>
</dbReference>
<dbReference type="GO" id="GO:0008198">
    <property type="term" value="F:ferrous iron binding"/>
    <property type="evidence" value="ECO:0007669"/>
    <property type="project" value="TreeGrafter"/>
</dbReference>
<evidence type="ECO:0000313" key="6">
    <source>
        <dbReference type="EMBL" id="PEN15861.1"/>
    </source>
</evidence>
<dbReference type="InterPro" id="IPR001519">
    <property type="entry name" value="Ferritin"/>
</dbReference>
<dbReference type="InterPro" id="IPR008331">
    <property type="entry name" value="Ferritin_DPS_dom"/>
</dbReference>
<evidence type="ECO:0000256" key="5">
    <source>
        <dbReference type="PIRSR" id="PIRSR601519-1"/>
    </source>
</evidence>
<dbReference type="Proteomes" id="UP000219947">
    <property type="component" value="Unassembled WGS sequence"/>
</dbReference>
<feature type="binding site" evidence="5">
    <location>
        <position position="49"/>
    </location>
    <ligand>
        <name>Fe cation</name>
        <dbReference type="ChEBI" id="CHEBI:24875"/>
        <label>1</label>
    </ligand>
</feature>
<comment type="caution">
    <text evidence="6">The sequence shown here is derived from an EMBL/GenBank/DDBJ whole genome shotgun (WGS) entry which is preliminary data.</text>
</comment>
<dbReference type="GO" id="GO:0004322">
    <property type="term" value="F:ferroxidase activity"/>
    <property type="evidence" value="ECO:0007669"/>
    <property type="project" value="TreeGrafter"/>
</dbReference>
<dbReference type="Pfam" id="PF00210">
    <property type="entry name" value="Ferritin"/>
    <property type="match status" value="1"/>
</dbReference>
<feature type="binding site" evidence="5">
    <location>
        <position position="52"/>
    </location>
    <ligand>
        <name>Fe cation</name>
        <dbReference type="ChEBI" id="CHEBI:24875"/>
        <label>1</label>
    </ligand>
</feature>
<keyword evidence="2 5" id="KW-0479">Metal-binding</keyword>
<evidence type="ECO:0000256" key="1">
    <source>
        <dbReference type="ARBA" id="ARBA00022434"/>
    </source>
</evidence>
<evidence type="ECO:0000256" key="4">
    <source>
        <dbReference type="ARBA" id="ARBA00023004"/>
    </source>
</evidence>
<gene>
    <name evidence="6" type="ORF">CRM92_07090</name>
</gene>
<protein>
    <submittedName>
        <fullName evidence="6">Ferritin</fullName>
    </submittedName>
</protein>
<dbReference type="RefSeq" id="WP_004006327.1">
    <property type="nucleotide sequence ID" value="NZ_CAUREM010000016.1"/>
</dbReference>
<reference evidence="6" key="1">
    <citation type="submission" date="2017-10" db="EMBL/GenBank/DDBJ databases">
        <title>Kefir isolates.</title>
        <authorList>
            <person name="Kim Y."/>
            <person name="Blasche S."/>
        </authorList>
    </citation>
    <scope>NUCLEOTIDE SEQUENCE [LARGE SCALE GENOMIC DNA]</scope>
    <source>
        <strain evidence="6">OG2-2</strain>
    </source>
</reference>
<accession>A0A2A8D4M6</accession>
<dbReference type="InterPro" id="IPR009078">
    <property type="entry name" value="Ferritin-like_SF"/>
</dbReference>
<keyword evidence="3" id="KW-0560">Oxidoreductase</keyword>
<evidence type="ECO:0000256" key="2">
    <source>
        <dbReference type="ARBA" id="ARBA00022723"/>
    </source>
</evidence>
<keyword evidence="7" id="KW-1185">Reference proteome</keyword>
<proteinExistence type="predicted"/>
<keyword evidence="4 5" id="KW-0408">Iron</keyword>
<feature type="binding site" evidence="5">
    <location>
        <position position="126"/>
    </location>
    <ligand>
        <name>Fe cation</name>
        <dbReference type="ChEBI" id="CHEBI:24875"/>
        <label>1</label>
    </ligand>
</feature>
<dbReference type="InterPro" id="IPR041719">
    <property type="entry name" value="Ferritin_prok"/>
</dbReference>
<dbReference type="Gene3D" id="1.20.1260.10">
    <property type="match status" value="1"/>
</dbReference>
<feature type="binding site" evidence="5">
    <location>
        <position position="93"/>
    </location>
    <ligand>
        <name>Fe cation</name>
        <dbReference type="ChEBI" id="CHEBI:24875"/>
        <label>1</label>
    </ligand>
</feature>
<dbReference type="GO" id="GO:0008199">
    <property type="term" value="F:ferric iron binding"/>
    <property type="evidence" value="ECO:0007669"/>
    <property type="project" value="InterPro"/>
</dbReference>
<dbReference type="CDD" id="cd01055">
    <property type="entry name" value="Nonheme_Ferritin"/>
    <property type="match status" value="1"/>
</dbReference>
<evidence type="ECO:0000313" key="7">
    <source>
        <dbReference type="Proteomes" id="UP000219947"/>
    </source>
</evidence>
<dbReference type="GO" id="GO:0005829">
    <property type="term" value="C:cytosol"/>
    <property type="evidence" value="ECO:0007669"/>
    <property type="project" value="TreeGrafter"/>
</dbReference>
<dbReference type="GO" id="GO:0006826">
    <property type="term" value="P:iron ion transport"/>
    <property type="evidence" value="ECO:0007669"/>
    <property type="project" value="InterPro"/>
</dbReference>
<dbReference type="InterPro" id="IPR009040">
    <property type="entry name" value="Ferritin-like_diiron"/>
</dbReference>
<dbReference type="PROSITE" id="PS50905">
    <property type="entry name" value="FERRITIN_LIKE"/>
    <property type="match status" value="1"/>
</dbReference>
<dbReference type="AlphaFoldDB" id="A0A2A8D4M6"/>
<dbReference type="InterPro" id="IPR012347">
    <property type="entry name" value="Ferritin-like"/>
</dbReference>
<organism evidence="6 7">
    <name type="scientific">Rothia dentocariosa</name>
    <dbReference type="NCBI Taxonomy" id="2047"/>
    <lineage>
        <taxon>Bacteria</taxon>
        <taxon>Bacillati</taxon>
        <taxon>Actinomycetota</taxon>
        <taxon>Actinomycetes</taxon>
        <taxon>Micrococcales</taxon>
        <taxon>Micrococcaceae</taxon>
        <taxon>Rothia</taxon>
    </lineage>
</organism>
<dbReference type="GO" id="GO:0006879">
    <property type="term" value="P:intracellular iron ion homeostasis"/>
    <property type="evidence" value="ECO:0007669"/>
    <property type="project" value="UniProtKB-KW"/>
</dbReference>
<sequence length="174" mass="19787">MSKSFYDLLNEQIGHEFAASHQYLSMAIWLDGEDLPQLARYFYRQSLEERGHALMMVQYKLDRGHKVEIPAVPNVKNDFKDVQEIVDLSLAQEKEVTGQIEALFSAARNENYALGEQFILWFLKEQVEEVASMETLVTIVKRANGNLFDIENYVARELDESHGEDSSAPAVAGS</sequence>
<keyword evidence="1" id="KW-0409">Iron storage</keyword>
<feature type="binding site" evidence="5">
    <location>
        <position position="16"/>
    </location>
    <ligand>
        <name>Fe cation</name>
        <dbReference type="ChEBI" id="CHEBI:24875"/>
        <label>1</label>
    </ligand>
</feature>
<dbReference type="SUPFAM" id="SSF47240">
    <property type="entry name" value="Ferritin-like"/>
    <property type="match status" value="1"/>
</dbReference>
<dbReference type="PANTHER" id="PTHR11431">
    <property type="entry name" value="FERRITIN"/>
    <property type="match status" value="1"/>
</dbReference>
<name>A0A2A8D4M6_9MICC</name>